<dbReference type="CDD" id="cd16936">
    <property type="entry name" value="HATPase_RsbW-like"/>
    <property type="match status" value="1"/>
</dbReference>
<keyword evidence="3" id="KW-0067">ATP-binding</keyword>
<dbReference type="InterPro" id="IPR036890">
    <property type="entry name" value="HATPase_C_sf"/>
</dbReference>
<dbReference type="GO" id="GO:0004674">
    <property type="term" value="F:protein serine/threonine kinase activity"/>
    <property type="evidence" value="ECO:0007669"/>
    <property type="project" value="UniProtKB-KW"/>
</dbReference>
<dbReference type="EMBL" id="JACXJA010000036">
    <property type="protein sequence ID" value="MBD2864991.1"/>
    <property type="molecule type" value="Genomic_DNA"/>
</dbReference>
<dbReference type="PANTHER" id="PTHR35526:SF6">
    <property type="entry name" value="SLR1861 PROTEIN"/>
    <property type="match status" value="1"/>
</dbReference>
<feature type="domain" description="Histidine kinase/HSP90-like ATPase" evidence="2">
    <location>
        <begin position="11"/>
        <end position="135"/>
    </location>
</feature>
<dbReference type="SUPFAM" id="SSF55874">
    <property type="entry name" value="ATPase domain of HSP90 chaperone/DNA topoisomerase II/histidine kinase"/>
    <property type="match status" value="1"/>
</dbReference>
<keyword evidence="1" id="KW-0418">Kinase</keyword>
<dbReference type="InterPro" id="IPR050267">
    <property type="entry name" value="Anti-sigma-factor_SerPK"/>
</dbReference>
<reference evidence="3" key="1">
    <citation type="submission" date="2020-09" db="EMBL/GenBank/DDBJ databases">
        <title>A novel bacterium of genus Paenibacillus, isolated from South China Sea.</title>
        <authorList>
            <person name="Huang H."/>
            <person name="Mo K."/>
            <person name="Hu Y."/>
        </authorList>
    </citation>
    <scope>NUCLEOTIDE SEQUENCE</scope>
    <source>
        <strain evidence="3">IB182363</strain>
    </source>
</reference>
<keyword evidence="3" id="KW-0547">Nucleotide-binding</keyword>
<dbReference type="AlphaFoldDB" id="A0A927H1B6"/>
<evidence type="ECO:0000256" key="1">
    <source>
        <dbReference type="ARBA" id="ARBA00022527"/>
    </source>
</evidence>
<dbReference type="Gene3D" id="3.30.565.10">
    <property type="entry name" value="Histidine kinase-like ATPase, C-terminal domain"/>
    <property type="match status" value="1"/>
</dbReference>
<dbReference type="Proteomes" id="UP000639396">
    <property type="component" value="Unassembled WGS sequence"/>
</dbReference>
<dbReference type="RefSeq" id="WP_190930615.1">
    <property type="nucleotide sequence ID" value="NZ_JACXJA010000036.1"/>
</dbReference>
<evidence type="ECO:0000259" key="2">
    <source>
        <dbReference type="Pfam" id="PF13581"/>
    </source>
</evidence>
<dbReference type="Pfam" id="PF13581">
    <property type="entry name" value="HATPase_c_2"/>
    <property type="match status" value="1"/>
</dbReference>
<keyword evidence="1" id="KW-0808">Transferase</keyword>
<name>A0A927H1B6_9BACL</name>
<sequence>MKTTSISLRNELPELERLRLFLNETAEALGMDNRVLYRVNLICDELVTNIISYGYGEGQEGSRRIEIGLALNGDVLDISISDDGIAFNPLNRPEPDVEASLEDRKIGGLGIHFAKSLTESKTYARVEGRNELCLTMRLRQHEEEEETDEHC</sequence>
<protein>
    <submittedName>
        <fullName evidence="3">ATP-binding protein</fullName>
    </submittedName>
</protein>
<proteinExistence type="predicted"/>
<keyword evidence="1" id="KW-0723">Serine/threonine-protein kinase</keyword>
<organism evidence="3 4">
    <name type="scientific">Paenibacillus oceani</name>
    <dbReference type="NCBI Taxonomy" id="2772510"/>
    <lineage>
        <taxon>Bacteria</taxon>
        <taxon>Bacillati</taxon>
        <taxon>Bacillota</taxon>
        <taxon>Bacilli</taxon>
        <taxon>Bacillales</taxon>
        <taxon>Paenibacillaceae</taxon>
        <taxon>Paenibacillus</taxon>
    </lineage>
</organism>
<comment type="caution">
    <text evidence="3">The sequence shown here is derived from an EMBL/GenBank/DDBJ whole genome shotgun (WGS) entry which is preliminary data.</text>
</comment>
<dbReference type="InterPro" id="IPR003594">
    <property type="entry name" value="HATPase_dom"/>
</dbReference>
<gene>
    <name evidence="3" type="ORF">IDH45_23715</name>
</gene>
<evidence type="ECO:0000313" key="3">
    <source>
        <dbReference type="EMBL" id="MBD2864991.1"/>
    </source>
</evidence>
<keyword evidence="4" id="KW-1185">Reference proteome</keyword>
<dbReference type="GO" id="GO:0005524">
    <property type="term" value="F:ATP binding"/>
    <property type="evidence" value="ECO:0007669"/>
    <property type="project" value="UniProtKB-KW"/>
</dbReference>
<evidence type="ECO:0000313" key="4">
    <source>
        <dbReference type="Proteomes" id="UP000639396"/>
    </source>
</evidence>
<accession>A0A927H1B6</accession>
<dbReference type="PANTHER" id="PTHR35526">
    <property type="entry name" value="ANTI-SIGMA-F FACTOR RSBW-RELATED"/>
    <property type="match status" value="1"/>
</dbReference>